<dbReference type="Proteomes" id="UP000178230">
    <property type="component" value="Unassembled WGS sequence"/>
</dbReference>
<dbReference type="EMBL" id="MFIY01000045">
    <property type="protein sequence ID" value="OGF99659.1"/>
    <property type="molecule type" value="Genomic_DNA"/>
</dbReference>
<dbReference type="PANTHER" id="PTHR43080:SF2">
    <property type="entry name" value="CBS DOMAIN-CONTAINING PROTEIN"/>
    <property type="match status" value="1"/>
</dbReference>
<comment type="caution">
    <text evidence="4">The sequence shown here is derived from an EMBL/GenBank/DDBJ whole genome shotgun (WGS) entry which is preliminary data.</text>
</comment>
<keyword evidence="1 2" id="KW-0129">CBS domain</keyword>
<dbReference type="PANTHER" id="PTHR43080">
    <property type="entry name" value="CBS DOMAIN-CONTAINING PROTEIN CBSX3, MITOCHONDRIAL"/>
    <property type="match status" value="1"/>
</dbReference>
<dbReference type="PROSITE" id="PS51371">
    <property type="entry name" value="CBS"/>
    <property type="match status" value="2"/>
</dbReference>
<name>A0A1F5YHM8_9BACT</name>
<sequence>MYVKQLMRKKLKTVQLDTPINEVWNLISSEQLHLVPVLDKKKTLKGLITAEDLLINLIPDYREFFSEYYPISPTIEDVEKKLTKQLALCAKDVMNKRVFTIYHFQDVFNALSKMIAHNLRILPVINENEVVMGFIVEKDIFKYLFKKKKNLLKELKKFKSQQKKVL</sequence>
<evidence type="ECO:0000256" key="1">
    <source>
        <dbReference type="ARBA" id="ARBA00023122"/>
    </source>
</evidence>
<dbReference type="Pfam" id="PF00571">
    <property type="entry name" value="CBS"/>
    <property type="match status" value="2"/>
</dbReference>
<accession>A0A1F5YHM8</accession>
<evidence type="ECO:0000313" key="4">
    <source>
        <dbReference type="EMBL" id="OGF99659.1"/>
    </source>
</evidence>
<reference evidence="4 5" key="1">
    <citation type="journal article" date="2016" name="Nat. Commun.">
        <title>Thousands of microbial genomes shed light on interconnected biogeochemical processes in an aquifer system.</title>
        <authorList>
            <person name="Anantharaman K."/>
            <person name="Brown C.T."/>
            <person name="Hug L.A."/>
            <person name="Sharon I."/>
            <person name="Castelle C.J."/>
            <person name="Probst A.J."/>
            <person name="Thomas B.C."/>
            <person name="Singh A."/>
            <person name="Wilkins M.J."/>
            <person name="Karaoz U."/>
            <person name="Brodie E.L."/>
            <person name="Williams K.H."/>
            <person name="Hubbard S.S."/>
            <person name="Banfield J.F."/>
        </authorList>
    </citation>
    <scope>NUCLEOTIDE SEQUENCE [LARGE SCALE GENOMIC DNA]</scope>
</reference>
<proteinExistence type="predicted"/>
<dbReference type="SMART" id="SM00116">
    <property type="entry name" value="CBS"/>
    <property type="match status" value="2"/>
</dbReference>
<evidence type="ECO:0000256" key="2">
    <source>
        <dbReference type="PROSITE-ProRule" id="PRU00703"/>
    </source>
</evidence>
<protein>
    <recommendedName>
        <fullName evidence="3">CBS domain-containing protein</fullName>
    </recommendedName>
</protein>
<dbReference type="AlphaFoldDB" id="A0A1F5YHM8"/>
<gene>
    <name evidence="4" type="ORF">A2Y99_01320</name>
</gene>
<dbReference type="SUPFAM" id="SSF54631">
    <property type="entry name" value="CBS-domain pair"/>
    <property type="match status" value="1"/>
</dbReference>
<dbReference type="InterPro" id="IPR000644">
    <property type="entry name" value="CBS_dom"/>
</dbReference>
<dbReference type="InterPro" id="IPR046342">
    <property type="entry name" value="CBS_dom_sf"/>
</dbReference>
<feature type="domain" description="CBS" evidence="3">
    <location>
        <begin position="7"/>
        <end position="64"/>
    </location>
</feature>
<dbReference type="InterPro" id="IPR051257">
    <property type="entry name" value="Diverse_CBS-Domain"/>
</dbReference>
<organism evidence="4 5">
    <name type="scientific">Candidatus Gottesmanbacteria bacterium RBG_13_37_7</name>
    <dbReference type="NCBI Taxonomy" id="1798369"/>
    <lineage>
        <taxon>Bacteria</taxon>
        <taxon>Candidatus Gottesmaniibacteriota</taxon>
    </lineage>
</organism>
<dbReference type="Gene3D" id="3.10.580.10">
    <property type="entry name" value="CBS-domain"/>
    <property type="match status" value="2"/>
</dbReference>
<evidence type="ECO:0000259" key="3">
    <source>
        <dbReference type="PROSITE" id="PS51371"/>
    </source>
</evidence>
<feature type="domain" description="CBS" evidence="3">
    <location>
        <begin position="94"/>
        <end position="154"/>
    </location>
</feature>
<evidence type="ECO:0000313" key="5">
    <source>
        <dbReference type="Proteomes" id="UP000178230"/>
    </source>
</evidence>